<sequence>MLEAIVIILAYLIGSIPSGLLVGKIGYGIDIREHGSGNLGGTNTFRTLGKKAGFIVTIADILKGTLATALPFFFGLSPEEFHPLLVGTFAVIGHMYPIFANFKGGKAVATSGGVLLLYSPLMFITMLALFLLCILITKYVSLSSMLTGLYALIYSIFTGDLPLIIVISVLVIFIFYRHRANIKRIIDKTEPKVHLLKSKGKHS</sequence>
<feature type="transmembrane region" description="Helical" evidence="10">
    <location>
        <begin position="6"/>
        <end position="27"/>
    </location>
</feature>
<evidence type="ECO:0000256" key="2">
    <source>
        <dbReference type="ARBA" id="ARBA00022516"/>
    </source>
</evidence>
<keyword evidence="3 10" id="KW-0808">Transferase</keyword>
<dbReference type="InterPro" id="IPR003811">
    <property type="entry name" value="G3P_acylTferase_PlsY"/>
</dbReference>
<feature type="transmembrane region" description="Helical" evidence="10">
    <location>
        <begin position="52"/>
        <end position="75"/>
    </location>
</feature>
<keyword evidence="6 10" id="KW-0443">Lipid metabolism</keyword>
<keyword evidence="1 10" id="KW-1003">Cell membrane</keyword>
<keyword evidence="9 10" id="KW-1208">Phospholipid metabolism</keyword>
<evidence type="ECO:0000256" key="1">
    <source>
        <dbReference type="ARBA" id="ARBA00022475"/>
    </source>
</evidence>
<comment type="caution">
    <text evidence="11">The sequence shown here is derived from an EMBL/GenBank/DDBJ whole genome shotgun (WGS) entry which is preliminary data.</text>
</comment>
<dbReference type="SMART" id="SM01207">
    <property type="entry name" value="G3P_acyltransf"/>
    <property type="match status" value="1"/>
</dbReference>
<comment type="subunit">
    <text evidence="10">Probably interacts with PlsX.</text>
</comment>
<dbReference type="EMBL" id="JAFELM010000035">
    <property type="protein sequence ID" value="MBM6618837.1"/>
    <property type="molecule type" value="Genomic_DNA"/>
</dbReference>
<dbReference type="NCBIfam" id="TIGR00023">
    <property type="entry name" value="glycerol-3-phosphate 1-O-acyltransferase PlsY"/>
    <property type="match status" value="1"/>
</dbReference>
<gene>
    <name evidence="10 11" type="primary">plsY</name>
    <name evidence="11" type="ORF">JR050_14300</name>
</gene>
<dbReference type="HAMAP" id="MF_01043">
    <property type="entry name" value="PlsY"/>
    <property type="match status" value="1"/>
</dbReference>
<keyword evidence="4 10" id="KW-0812">Transmembrane</keyword>
<comment type="pathway">
    <text evidence="10">Lipid metabolism; phospholipid metabolism.</text>
</comment>
<evidence type="ECO:0000256" key="3">
    <source>
        <dbReference type="ARBA" id="ARBA00022679"/>
    </source>
</evidence>
<evidence type="ECO:0000256" key="7">
    <source>
        <dbReference type="ARBA" id="ARBA00023136"/>
    </source>
</evidence>
<dbReference type="EC" id="2.3.1.275" evidence="10"/>
<comment type="catalytic activity">
    <reaction evidence="10">
        <text>an acyl phosphate + sn-glycerol 3-phosphate = a 1-acyl-sn-glycero-3-phosphate + phosphate</text>
        <dbReference type="Rhea" id="RHEA:34075"/>
        <dbReference type="ChEBI" id="CHEBI:43474"/>
        <dbReference type="ChEBI" id="CHEBI:57597"/>
        <dbReference type="ChEBI" id="CHEBI:57970"/>
        <dbReference type="ChEBI" id="CHEBI:59918"/>
        <dbReference type="EC" id="2.3.1.275"/>
    </reaction>
</comment>
<keyword evidence="7 10" id="KW-0472">Membrane</keyword>
<evidence type="ECO:0000313" key="11">
    <source>
        <dbReference type="EMBL" id="MBM6618837.1"/>
    </source>
</evidence>
<organism evidence="11 12">
    <name type="scientific">Bacillus suaedaesalsae</name>
    <dbReference type="NCBI Taxonomy" id="2810349"/>
    <lineage>
        <taxon>Bacteria</taxon>
        <taxon>Bacillati</taxon>
        <taxon>Bacillota</taxon>
        <taxon>Bacilli</taxon>
        <taxon>Bacillales</taxon>
        <taxon>Bacillaceae</taxon>
        <taxon>Bacillus</taxon>
    </lineage>
</organism>
<comment type="subcellular location">
    <subcellularLocation>
        <location evidence="10">Cell membrane</location>
        <topology evidence="10">Multi-pass membrane protein</topology>
    </subcellularLocation>
</comment>
<feature type="transmembrane region" description="Helical" evidence="10">
    <location>
        <begin position="149"/>
        <end position="176"/>
    </location>
</feature>
<evidence type="ECO:0000313" key="12">
    <source>
        <dbReference type="Proteomes" id="UP001518925"/>
    </source>
</evidence>
<comment type="similarity">
    <text evidence="10">Belongs to the PlsY family.</text>
</comment>
<dbReference type="Proteomes" id="UP001518925">
    <property type="component" value="Unassembled WGS sequence"/>
</dbReference>
<dbReference type="RefSeq" id="WP_204204180.1">
    <property type="nucleotide sequence ID" value="NZ_JAFELM010000035.1"/>
</dbReference>
<reference evidence="11 12" key="1">
    <citation type="submission" date="2021-02" db="EMBL/GenBank/DDBJ databases">
        <title>Bacillus sp. RD4P76, an endophyte from a halophyte.</title>
        <authorList>
            <person name="Sun J.-Q."/>
        </authorList>
    </citation>
    <scope>NUCLEOTIDE SEQUENCE [LARGE SCALE GENOMIC DNA]</scope>
    <source>
        <strain evidence="11 12">RD4P76</strain>
    </source>
</reference>
<evidence type="ECO:0000256" key="9">
    <source>
        <dbReference type="ARBA" id="ARBA00023264"/>
    </source>
</evidence>
<protein>
    <recommendedName>
        <fullName evidence="10">Glycerol-3-phosphate acyltransferase</fullName>
    </recommendedName>
    <alternativeName>
        <fullName evidence="10">Acyl-PO4 G3P acyltransferase</fullName>
    </alternativeName>
    <alternativeName>
        <fullName evidence="10">Acyl-phosphate--glycerol-3-phosphate acyltransferase</fullName>
    </alternativeName>
    <alternativeName>
        <fullName evidence="10">G3P acyltransferase</fullName>
        <shortName evidence="10">GPAT</shortName>
        <ecNumber evidence="10">2.3.1.275</ecNumber>
    </alternativeName>
    <alternativeName>
        <fullName evidence="10">Lysophosphatidic acid synthase</fullName>
        <shortName evidence="10">LPA synthase</shortName>
    </alternativeName>
</protein>
<evidence type="ECO:0000256" key="10">
    <source>
        <dbReference type="HAMAP-Rule" id="MF_01043"/>
    </source>
</evidence>
<evidence type="ECO:0000256" key="4">
    <source>
        <dbReference type="ARBA" id="ARBA00022692"/>
    </source>
</evidence>
<accession>A0ABS2DK95</accession>
<evidence type="ECO:0000256" key="8">
    <source>
        <dbReference type="ARBA" id="ARBA00023209"/>
    </source>
</evidence>
<dbReference type="Pfam" id="PF02660">
    <property type="entry name" value="G3P_acyltransf"/>
    <property type="match status" value="1"/>
</dbReference>
<dbReference type="PANTHER" id="PTHR30309">
    <property type="entry name" value="INNER MEMBRANE PROTEIN YGIH"/>
    <property type="match status" value="1"/>
</dbReference>
<evidence type="ECO:0000256" key="6">
    <source>
        <dbReference type="ARBA" id="ARBA00023098"/>
    </source>
</evidence>
<keyword evidence="2 10" id="KW-0444">Lipid biosynthesis</keyword>
<proteinExistence type="inferred from homology"/>
<comment type="function">
    <text evidence="10">Catalyzes the transfer of an acyl group from acyl-phosphate (acyl-PO(4)) to glycerol-3-phosphate (G3P) to form lysophosphatidic acid (LPA). This enzyme utilizes acyl-phosphate as fatty acyl donor, but not acyl-CoA or acyl-ACP.</text>
</comment>
<dbReference type="PANTHER" id="PTHR30309:SF0">
    <property type="entry name" value="GLYCEROL-3-PHOSPHATE ACYLTRANSFERASE-RELATED"/>
    <property type="match status" value="1"/>
</dbReference>
<keyword evidence="12" id="KW-1185">Reference proteome</keyword>
<keyword evidence="5 10" id="KW-1133">Transmembrane helix</keyword>
<feature type="transmembrane region" description="Helical" evidence="10">
    <location>
        <begin position="81"/>
        <end position="102"/>
    </location>
</feature>
<keyword evidence="8 10" id="KW-0594">Phospholipid biosynthesis</keyword>
<evidence type="ECO:0000256" key="5">
    <source>
        <dbReference type="ARBA" id="ARBA00022989"/>
    </source>
</evidence>
<feature type="transmembrane region" description="Helical" evidence="10">
    <location>
        <begin position="114"/>
        <end position="137"/>
    </location>
</feature>
<name>A0ABS2DK95_9BACI</name>